<keyword evidence="3" id="KW-1185">Reference proteome</keyword>
<dbReference type="SUPFAM" id="SSF52540">
    <property type="entry name" value="P-loop containing nucleoside triphosphate hydrolases"/>
    <property type="match status" value="1"/>
</dbReference>
<evidence type="ECO:0000313" key="2">
    <source>
        <dbReference type="EMBL" id="MBT9314161.1"/>
    </source>
</evidence>
<dbReference type="Pfam" id="PF22977">
    <property type="entry name" value="WHD"/>
    <property type="match status" value="1"/>
</dbReference>
<evidence type="ECO:0000313" key="3">
    <source>
        <dbReference type="Proteomes" id="UP000717364"/>
    </source>
</evidence>
<sequence>MSVSQQRKNLKSVTRVAKTSADQATSDWWQGLIAIKNRAYDDVAPKKTSEGPSLGYQKTLDKRILLSRASKVSLGLPTMQMVLGLSLFEKKLVLMTLAPEVQMRYGKLYHYLQTGTHCATGSLPTLDLALRVLCRNEAERRQARVRLSGPKSLLKRQILHRADSAPTLLGSQLQLASEWVEYLLAENPDPVWPMQFLMADRFSHRCRQRMMWSQLILANELKQQLQGVTAQAQSRLLLVGEKGVGKERVAIALSTHLQHPLHILDLDQVSPQAWSNCLSELTKANYAMVLVKSAHHWLGRNSTVERAPLQHWLTTSSAHILFSVRHRHLVRHHWRQQVTVLDIPMPDADLRLQLWQQSFPESVKGMGKVRWTALAESLPLSYNQILEIGQMTKTLAGDEAITIDHLQQVLTQQGQDWKLR</sequence>
<proteinExistence type="predicted"/>
<dbReference type="AlphaFoldDB" id="A0A947DBI4"/>
<dbReference type="InterPro" id="IPR027417">
    <property type="entry name" value="P-loop_NTPase"/>
</dbReference>
<protein>
    <recommendedName>
        <fullName evidence="1">Winged helix domain-containing protein</fullName>
    </recommendedName>
</protein>
<dbReference type="EMBL" id="JADOES010000003">
    <property type="protein sequence ID" value="MBT9314161.1"/>
    <property type="molecule type" value="Genomic_DNA"/>
</dbReference>
<dbReference type="InterPro" id="IPR054472">
    <property type="entry name" value="WHD"/>
</dbReference>
<gene>
    <name evidence="2" type="ORF">IXB50_01830</name>
</gene>
<reference evidence="2" key="1">
    <citation type="submission" date="2020-11" db="EMBL/GenBank/DDBJ databases">
        <authorList>
            <person name="Konstantinou D."/>
            <person name="Gkelis S."/>
            <person name="Popin R."/>
            <person name="Fewer D."/>
            <person name="Sivonen K."/>
        </authorList>
    </citation>
    <scope>NUCLEOTIDE SEQUENCE</scope>
    <source>
        <strain evidence="2">TAU-MAC 1115</strain>
    </source>
</reference>
<feature type="domain" description="Winged helix" evidence="1">
    <location>
        <begin position="21"/>
        <end position="187"/>
    </location>
</feature>
<accession>A0A947DBI4</accession>
<organism evidence="2 3">
    <name type="scientific">Leptothoe spongobia TAU-MAC 1115</name>
    <dbReference type="NCBI Taxonomy" id="1967444"/>
    <lineage>
        <taxon>Bacteria</taxon>
        <taxon>Bacillati</taxon>
        <taxon>Cyanobacteriota</taxon>
        <taxon>Cyanophyceae</taxon>
        <taxon>Nodosilineales</taxon>
        <taxon>Cymatolegaceae</taxon>
        <taxon>Leptothoe</taxon>
        <taxon>Leptothoe spongobia</taxon>
    </lineage>
</organism>
<comment type="caution">
    <text evidence="2">The sequence shown here is derived from an EMBL/GenBank/DDBJ whole genome shotgun (WGS) entry which is preliminary data.</text>
</comment>
<name>A0A947DBI4_9CYAN</name>
<reference evidence="2" key="2">
    <citation type="journal article" date="2021" name="Mar. Drugs">
        <title>Genome Reduction and Secondary Metabolism of the Marine Sponge-Associated Cyanobacterium Leptothoe.</title>
        <authorList>
            <person name="Konstantinou D."/>
            <person name="Popin R.V."/>
            <person name="Fewer D.P."/>
            <person name="Sivonen K."/>
            <person name="Gkelis S."/>
        </authorList>
    </citation>
    <scope>NUCLEOTIDE SEQUENCE</scope>
    <source>
        <strain evidence="2">TAU-MAC 1115</strain>
    </source>
</reference>
<evidence type="ECO:0000259" key="1">
    <source>
        <dbReference type="Pfam" id="PF22977"/>
    </source>
</evidence>
<dbReference type="Proteomes" id="UP000717364">
    <property type="component" value="Unassembled WGS sequence"/>
</dbReference>